<protein>
    <recommendedName>
        <fullName evidence="4">Small integral membrane protein 26</fullName>
    </recommendedName>
</protein>
<comment type="caution">
    <text evidence="2">The sequence shown here is derived from an EMBL/GenBank/DDBJ whole genome shotgun (WGS) entry which is preliminary data.</text>
</comment>
<keyword evidence="1" id="KW-1133">Transmembrane helix</keyword>
<evidence type="ECO:0000313" key="2">
    <source>
        <dbReference type="EMBL" id="KAL1273302.1"/>
    </source>
</evidence>
<evidence type="ECO:0000313" key="3">
    <source>
        <dbReference type="Proteomes" id="UP001558613"/>
    </source>
</evidence>
<feature type="transmembrane region" description="Helical" evidence="1">
    <location>
        <begin position="12"/>
        <end position="29"/>
    </location>
</feature>
<organism evidence="2 3">
    <name type="scientific">Cirrhinus molitorella</name>
    <name type="common">mud carp</name>
    <dbReference type="NCBI Taxonomy" id="172907"/>
    <lineage>
        <taxon>Eukaryota</taxon>
        <taxon>Metazoa</taxon>
        <taxon>Chordata</taxon>
        <taxon>Craniata</taxon>
        <taxon>Vertebrata</taxon>
        <taxon>Euteleostomi</taxon>
        <taxon>Actinopterygii</taxon>
        <taxon>Neopterygii</taxon>
        <taxon>Teleostei</taxon>
        <taxon>Ostariophysi</taxon>
        <taxon>Cypriniformes</taxon>
        <taxon>Cyprinidae</taxon>
        <taxon>Labeoninae</taxon>
        <taxon>Labeonini</taxon>
        <taxon>Cirrhinus</taxon>
    </lineage>
</organism>
<gene>
    <name evidence="2" type="ORF">QQF64_029164</name>
</gene>
<sequence length="97" mass="11458">MKIDPVKWNRNASLVYAFGVWTMLGYAYYKYTLGDVKVEKKVVEEENRPNVEIYETKHTRTTIIYKEDSVPYTTMLLNFFRSTNGSSTESQKQEEEK</sequence>
<evidence type="ECO:0008006" key="4">
    <source>
        <dbReference type="Google" id="ProtNLM"/>
    </source>
</evidence>
<keyword evidence="3" id="KW-1185">Reference proteome</keyword>
<dbReference type="PANTHER" id="PTHR40386">
    <property type="entry name" value="SMALL INTEGRAL MEMBRANE PROTEIN 26"/>
    <property type="match status" value="1"/>
</dbReference>
<dbReference type="Proteomes" id="UP001558613">
    <property type="component" value="Unassembled WGS sequence"/>
</dbReference>
<dbReference type="EMBL" id="JAYMGO010000006">
    <property type="protein sequence ID" value="KAL1273302.1"/>
    <property type="molecule type" value="Genomic_DNA"/>
</dbReference>
<reference evidence="2 3" key="1">
    <citation type="submission" date="2023-09" db="EMBL/GenBank/DDBJ databases">
        <authorList>
            <person name="Wang M."/>
        </authorList>
    </citation>
    <scope>NUCLEOTIDE SEQUENCE [LARGE SCALE GENOMIC DNA]</scope>
    <source>
        <strain evidence="2">GT-2023</strain>
        <tissue evidence="2">Liver</tissue>
    </source>
</reference>
<proteinExistence type="predicted"/>
<keyword evidence="1" id="KW-0812">Transmembrane</keyword>
<name>A0ABR3N8M3_9TELE</name>
<accession>A0ABR3N8M3</accession>
<dbReference type="PANTHER" id="PTHR40386:SF1">
    <property type="entry name" value="SMALL INTEGRAL MEMBRANE PROTEIN 26"/>
    <property type="match status" value="1"/>
</dbReference>
<keyword evidence="1" id="KW-0472">Membrane</keyword>
<evidence type="ECO:0000256" key="1">
    <source>
        <dbReference type="SAM" id="Phobius"/>
    </source>
</evidence>
<dbReference type="InterPro" id="IPR038831">
    <property type="entry name" value="SMIM26"/>
</dbReference>